<keyword evidence="9" id="KW-0206">Cytoskeleton</keyword>
<keyword evidence="11" id="KW-0812">Transmembrane</keyword>
<dbReference type="InterPro" id="IPR011990">
    <property type="entry name" value="TPR-like_helical_dom_sf"/>
</dbReference>
<dbReference type="Pfam" id="PF13424">
    <property type="entry name" value="TPR_12"/>
    <property type="match status" value="2"/>
</dbReference>
<organism evidence="12 13">
    <name type="scientific">Chrysophaeum taylorii</name>
    <dbReference type="NCBI Taxonomy" id="2483200"/>
    <lineage>
        <taxon>Eukaryota</taxon>
        <taxon>Sar</taxon>
        <taxon>Stramenopiles</taxon>
        <taxon>Ochrophyta</taxon>
        <taxon>Pelagophyceae</taxon>
        <taxon>Pelagomonadales</taxon>
        <taxon>Pelagomonadaceae</taxon>
        <taxon>Chrysophaeum</taxon>
    </lineage>
</organism>
<dbReference type="PANTHER" id="PTHR45783">
    <property type="entry name" value="KINESIN LIGHT CHAIN"/>
    <property type="match status" value="1"/>
</dbReference>
<keyword evidence="7" id="KW-0175">Coiled coil</keyword>
<keyword evidence="13" id="KW-1185">Reference proteome</keyword>
<dbReference type="PROSITE" id="PS50005">
    <property type="entry name" value="TPR"/>
    <property type="match status" value="2"/>
</dbReference>
<keyword evidence="11" id="KW-0472">Membrane</keyword>
<dbReference type="GO" id="GO:0019894">
    <property type="term" value="F:kinesin binding"/>
    <property type="evidence" value="ECO:0007669"/>
    <property type="project" value="TreeGrafter"/>
</dbReference>
<dbReference type="InterPro" id="IPR002151">
    <property type="entry name" value="Kinesin_light"/>
</dbReference>
<dbReference type="SMART" id="SM00028">
    <property type="entry name" value="TPR"/>
    <property type="match status" value="4"/>
</dbReference>
<dbReference type="PRINTS" id="PR00381">
    <property type="entry name" value="KINESINLIGHT"/>
</dbReference>
<keyword evidence="8" id="KW-0505">Motor protein</keyword>
<dbReference type="GO" id="GO:0007018">
    <property type="term" value="P:microtubule-based movement"/>
    <property type="evidence" value="ECO:0007669"/>
    <property type="project" value="TreeGrafter"/>
</dbReference>
<evidence type="ECO:0000256" key="6">
    <source>
        <dbReference type="ARBA" id="ARBA00022803"/>
    </source>
</evidence>
<evidence type="ECO:0000256" key="11">
    <source>
        <dbReference type="SAM" id="Phobius"/>
    </source>
</evidence>
<feature type="repeat" description="TPR" evidence="10">
    <location>
        <begin position="458"/>
        <end position="491"/>
    </location>
</feature>
<dbReference type="GO" id="GO:0005871">
    <property type="term" value="C:kinesin complex"/>
    <property type="evidence" value="ECO:0007669"/>
    <property type="project" value="InterPro"/>
</dbReference>
<keyword evidence="3" id="KW-0963">Cytoplasm</keyword>
<keyword evidence="5" id="KW-0677">Repeat</keyword>
<evidence type="ECO:0000256" key="4">
    <source>
        <dbReference type="ARBA" id="ARBA00022701"/>
    </source>
</evidence>
<dbReference type="InterPro" id="IPR019734">
    <property type="entry name" value="TPR_rpt"/>
</dbReference>
<proteinExistence type="inferred from homology"/>
<gene>
    <name evidence="12" type="ORF">CTAYLR_009933</name>
</gene>
<evidence type="ECO:0000256" key="9">
    <source>
        <dbReference type="ARBA" id="ARBA00023212"/>
    </source>
</evidence>
<keyword evidence="6 10" id="KW-0802">TPR repeat</keyword>
<evidence type="ECO:0000313" key="13">
    <source>
        <dbReference type="Proteomes" id="UP001230188"/>
    </source>
</evidence>
<keyword evidence="4" id="KW-0493">Microtubule</keyword>
<comment type="similarity">
    <text evidence="2">Belongs to the kinesin light chain family.</text>
</comment>
<evidence type="ECO:0000256" key="3">
    <source>
        <dbReference type="ARBA" id="ARBA00022490"/>
    </source>
</evidence>
<sequence length="708" mass="79331">MCAGRAFRVPDALRRLLTRCASSPLAPLTAASVAAVGVAILLNNRGNSHRREASLIDKLRDVQPRLTAASREERIPLEHRAVSLQFLRDWHSALEKELGADAAKKVNSFHIVGERSVETDDWFAGSPVEKLPSTKSPPWSIRFLTGGTELSLVETLLLAAEVTGDRSFTHDANGRPYFVGSTTHFLSHTWTSSFSTTLAAVAQQDPPEDNYFWVDMFCVAQNDFVPGAKAKKKEDLERMDEGWPIRTSGATWMLAEPWKKPAALGRVWCLNECFLTVQCENKFELIMPPTEARDFEKSLVEEFDSLAKVVSEIDMQNATATKEKDKVRIFEAVRQSGIGFVRVNQIVIGQLREWFAKTGRAALDRLPPGEREASPLINELALLLRDQGKLEEAEPLFRRAIEIGKVTLGENHPDLAKWRSNLGGLLEHQGKYDEAEPLYRRAIEIGKVTLGENHPGLATWLNNLGGLLHKKGKLEEAEPLFRRALKIDEEALGPSHPMVATDLNNLAVFMSNQGKLEEAELMFRRAVEIGKVTLGENHPDLATCSKWHRDSTQGKLEEAEPLFRRAIEIVKVTLGENHPDLAKWRNNLGSLLHKKVGYLGSKWHRDSTQGKLEEAERLFRRAIEIGKVTLGENHRGLAARLNNLGLLLYDQVDYLGSKWQRDSTQGKLKEAEPLFRRAIEIGKVTLGENHPDLATWIKNLSGLLIKQV</sequence>
<protein>
    <submittedName>
        <fullName evidence="12">Uncharacterized protein</fullName>
    </submittedName>
</protein>
<evidence type="ECO:0000256" key="10">
    <source>
        <dbReference type="PROSITE-ProRule" id="PRU00339"/>
    </source>
</evidence>
<comment type="caution">
    <text evidence="12">The sequence shown here is derived from an EMBL/GenBank/DDBJ whole genome shotgun (WGS) entry which is preliminary data.</text>
</comment>
<evidence type="ECO:0000256" key="5">
    <source>
        <dbReference type="ARBA" id="ARBA00022737"/>
    </source>
</evidence>
<evidence type="ECO:0000256" key="1">
    <source>
        <dbReference type="ARBA" id="ARBA00004245"/>
    </source>
</evidence>
<dbReference type="PANTHER" id="PTHR45783:SF3">
    <property type="entry name" value="KINESIN LIGHT CHAIN"/>
    <property type="match status" value="1"/>
</dbReference>
<comment type="subcellular location">
    <subcellularLocation>
        <location evidence="1">Cytoplasm</location>
        <location evidence="1">Cytoskeleton</location>
    </subcellularLocation>
</comment>
<keyword evidence="11" id="KW-1133">Transmembrane helix</keyword>
<dbReference type="AlphaFoldDB" id="A0AAD7U809"/>
<name>A0AAD7U809_9STRA</name>
<feature type="transmembrane region" description="Helical" evidence="11">
    <location>
        <begin position="21"/>
        <end position="42"/>
    </location>
</feature>
<evidence type="ECO:0000256" key="7">
    <source>
        <dbReference type="ARBA" id="ARBA00023054"/>
    </source>
</evidence>
<evidence type="ECO:0000313" key="12">
    <source>
        <dbReference type="EMBL" id="KAJ8598954.1"/>
    </source>
</evidence>
<dbReference type="Pfam" id="PF13374">
    <property type="entry name" value="TPR_10"/>
    <property type="match status" value="4"/>
</dbReference>
<feature type="repeat" description="TPR" evidence="10">
    <location>
        <begin position="416"/>
        <end position="449"/>
    </location>
</feature>
<evidence type="ECO:0000256" key="8">
    <source>
        <dbReference type="ARBA" id="ARBA00023175"/>
    </source>
</evidence>
<dbReference type="SUPFAM" id="SSF48452">
    <property type="entry name" value="TPR-like"/>
    <property type="match status" value="2"/>
</dbReference>
<dbReference type="Proteomes" id="UP001230188">
    <property type="component" value="Unassembled WGS sequence"/>
</dbReference>
<accession>A0AAD7U809</accession>
<reference evidence="12" key="1">
    <citation type="submission" date="2023-01" db="EMBL/GenBank/DDBJ databases">
        <title>Metagenome sequencing of chrysophaentin producing Chrysophaeum taylorii.</title>
        <authorList>
            <person name="Davison J."/>
            <person name="Bewley C."/>
        </authorList>
    </citation>
    <scope>NUCLEOTIDE SEQUENCE</scope>
    <source>
        <strain evidence="12">NIES-1699</strain>
    </source>
</reference>
<dbReference type="GO" id="GO:0005874">
    <property type="term" value="C:microtubule"/>
    <property type="evidence" value="ECO:0007669"/>
    <property type="project" value="UniProtKB-KW"/>
</dbReference>
<dbReference type="EMBL" id="JAQMWT010000609">
    <property type="protein sequence ID" value="KAJ8598954.1"/>
    <property type="molecule type" value="Genomic_DNA"/>
</dbReference>
<dbReference type="Gene3D" id="1.25.40.10">
    <property type="entry name" value="Tetratricopeptide repeat domain"/>
    <property type="match status" value="2"/>
</dbReference>
<evidence type="ECO:0000256" key="2">
    <source>
        <dbReference type="ARBA" id="ARBA00009622"/>
    </source>
</evidence>
<dbReference type="GO" id="GO:0005737">
    <property type="term" value="C:cytoplasm"/>
    <property type="evidence" value="ECO:0007669"/>
    <property type="project" value="TreeGrafter"/>
</dbReference>